<feature type="transmembrane region" description="Helical" evidence="4">
    <location>
        <begin position="43"/>
        <end position="63"/>
    </location>
</feature>
<evidence type="ECO:0000313" key="6">
    <source>
        <dbReference type="RefSeq" id="XP_039113899.1"/>
    </source>
</evidence>
<gene>
    <name evidence="6" type="primary">LOC120249456</name>
</gene>
<proteinExistence type="inferred from homology"/>
<keyword evidence="3" id="KW-0503">Monooxygenase</keyword>
<keyword evidence="3" id="KW-0560">Oxidoreductase</keyword>
<evidence type="ECO:0000256" key="1">
    <source>
        <dbReference type="ARBA" id="ARBA00010617"/>
    </source>
</evidence>
<protein>
    <submittedName>
        <fullName evidence="6">Cytokinin hydroxylase-like</fullName>
    </submittedName>
</protein>
<dbReference type="GeneID" id="120249456"/>
<evidence type="ECO:0000256" key="3">
    <source>
        <dbReference type="RuleBase" id="RU000461"/>
    </source>
</evidence>
<dbReference type="InterPro" id="IPR002401">
    <property type="entry name" value="Cyt_P450_E_grp-I"/>
</dbReference>
<evidence type="ECO:0000256" key="2">
    <source>
        <dbReference type="PIRSR" id="PIRSR602401-1"/>
    </source>
</evidence>
<comment type="cofactor">
    <cofactor evidence="2">
        <name>heme</name>
        <dbReference type="ChEBI" id="CHEBI:30413"/>
    </cofactor>
</comment>
<reference evidence="6" key="1">
    <citation type="submission" date="2025-08" db="UniProtKB">
        <authorList>
            <consortium name="RefSeq"/>
        </authorList>
    </citation>
    <scope>IDENTIFICATION</scope>
</reference>
<dbReference type="PRINTS" id="PR00385">
    <property type="entry name" value="P450"/>
</dbReference>
<dbReference type="GO" id="GO:0020037">
    <property type="term" value="F:heme binding"/>
    <property type="evidence" value="ECO:0007669"/>
    <property type="project" value="InterPro"/>
</dbReference>
<dbReference type="SUPFAM" id="SSF48264">
    <property type="entry name" value="Cytochrome P450"/>
    <property type="match status" value="1"/>
</dbReference>
<evidence type="ECO:0000256" key="4">
    <source>
        <dbReference type="SAM" id="Phobius"/>
    </source>
</evidence>
<dbReference type="AlphaFoldDB" id="A0AB40AGE9"/>
<dbReference type="InterPro" id="IPR036396">
    <property type="entry name" value="Cyt_P450_sf"/>
</dbReference>
<sequence length="579" mass="64258">MESCDAAVPFILLWSLIRAGGSSPAASSSCSDAARSRFLRDYVARFTNAFLWVALISVTVFLARKLARLVRLWNLGNRIPGPPAPSFFGYLKGFSSLGSDGNLTGYLATLHAKYGPIVRLWLGPMQLLVSVRETSMIEEVLVKAEDKLPLTRRVFRLAFGRSQLFASSFEEVHKRRKSLAACFNGKLLDRVNTVAPKVVKCVMGRVDSIMAKGVLDCRSISQHIAFALFGTTLFGDAFLSWSDAIFYEEILMLIAKDACFWASYNVPPVWRRRFWTYQSLCKEAKQLTLDIIQHSKSYAESNETVDATSLLDDGISNKFLLEEIVGHHGSEDEHCGDILGMMFHGCLATAGLIWSILTRLALYPELLEKMYSEIDRVQNGSSNPEIYDVRNMHFLLATVYESARLLPAGSLLQRCLVNCDLSLETGITVPAGAIIVVPPQLVHLDNSIWGKDACQFNPNRFLSKALLCHGHSRVGGKPDPMSVTSLEGTSQDCQESEETTFRFNAPNKNMFLSFGSGTRACVGQEFTVHGISTLLAALLQEYEVRIQACAENSPKPAADDFLLNHLPNPKIFFVKRNKS</sequence>
<keyword evidence="4" id="KW-0812">Transmembrane</keyword>
<dbReference type="InterPro" id="IPR050196">
    <property type="entry name" value="Cytochrome_P450_Monoox"/>
</dbReference>
<evidence type="ECO:0000313" key="5">
    <source>
        <dbReference type="Proteomes" id="UP001515500"/>
    </source>
</evidence>
<accession>A0AB40AGE9</accession>
<dbReference type="GO" id="GO:0004497">
    <property type="term" value="F:monooxygenase activity"/>
    <property type="evidence" value="ECO:0007669"/>
    <property type="project" value="UniProtKB-KW"/>
</dbReference>
<keyword evidence="4" id="KW-1133">Transmembrane helix</keyword>
<dbReference type="InterPro" id="IPR001128">
    <property type="entry name" value="Cyt_P450"/>
</dbReference>
<dbReference type="GO" id="GO:0005506">
    <property type="term" value="F:iron ion binding"/>
    <property type="evidence" value="ECO:0007669"/>
    <property type="project" value="InterPro"/>
</dbReference>
<keyword evidence="2 3" id="KW-0349">Heme</keyword>
<dbReference type="CDD" id="cd00302">
    <property type="entry name" value="cytochrome_P450"/>
    <property type="match status" value="1"/>
</dbReference>
<dbReference type="RefSeq" id="XP_039113899.1">
    <property type="nucleotide sequence ID" value="XM_039257965.1"/>
</dbReference>
<organism evidence="5 6">
    <name type="scientific">Dioscorea cayennensis subsp. rotundata</name>
    <name type="common">White Guinea yam</name>
    <name type="synonym">Dioscorea rotundata</name>
    <dbReference type="NCBI Taxonomy" id="55577"/>
    <lineage>
        <taxon>Eukaryota</taxon>
        <taxon>Viridiplantae</taxon>
        <taxon>Streptophyta</taxon>
        <taxon>Embryophyta</taxon>
        <taxon>Tracheophyta</taxon>
        <taxon>Spermatophyta</taxon>
        <taxon>Magnoliopsida</taxon>
        <taxon>Liliopsida</taxon>
        <taxon>Dioscoreales</taxon>
        <taxon>Dioscoreaceae</taxon>
        <taxon>Dioscorea</taxon>
    </lineage>
</organism>
<dbReference type="Proteomes" id="UP001515500">
    <property type="component" value="Chromosome 19"/>
</dbReference>
<keyword evidence="2 3" id="KW-0408">Iron</keyword>
<feature type="binding site" description="axial binding residue" evidence="2">
    <location>
        <position position="521"/>
    </location>
    <ligand>
        <name>heme</name>
        <dbReference type="ChEBI" id="CHEBI:30413"/>
    </ligand>
    <ligandPart>
        <name>Fe</name>
        <dbReference type="ChEBI" id="CHEBI:18248"/>
    </ligandPart>
</feature>
<keyword evidence="5" id="KW-1185">Reference proteome</keyword>
<dbReference type="PANTHER" id="PTHR24291">
    <property type="entry name" value="CYTOCHROME P450 FAMILY 4"/>
    <property type="match status" value="1"/>
</dbReference>
<dbReference type="PRINTS" id="PR00463">
    <property type="entry name" value="EP450I"/>
</dbReference>
<dbReference type="GO" id="GO:0016705">
    <property type="term" value="F:oxidoreductase activity, acting on paired donors, with incorporation or reduction of molecular oxygen"/>
    <property type="evidence" value="ECO:0007669"/>
    <property type="project" value="InterPro"/>
</dbReference>
<keyword evidence="2 3" id="KW-0479">Metal-binding</keyword>
<dbReference type="PANTHER" id="PTHR24291:SF185">
    <property type="entry name" value="PREMNASPIRODIENE OXYGENASE-LIKE"/>
    <property type="match status" value="1"/>
</dbReference>
<dbReference type="PROSITE" id="PS00086">
    <property type="entry name" value="CYTOCHROME_P450"/>
    <property type="match status" value="1"/>
</dbReference>
<comment type="similarity">
    <text evidence="1 3">Belongs to the cytochrome P450 family.</text>
</comment>
<dbReference type="Gene3D" id="1.10.630.10">
    <property type="entry name" value="Cytochrome P450"/>
    <property type="match status" value="1"/>
</dbReference>
<keyword evidence="4" id="KW-0472">Membrane</keyword>
<name>A0AB40AGE9_DIOCR</name>
<dbReference type="InterPro" id="IPR017972">
    <property type="entry name" value="Cyt_P450_CS"/>
</dbReference>
<dbReference type="Pfam" id="PF00067">
    <property type="entry name" value="p450"/>
    <property type="match status" value="1"/>
</dbReference>